<evidence type="ECO:0000256" key="1">
    <source>
        <dbReference type="SAM" id="MobiDB-lite"/>
    </source>
</evidence>
<evidence type="ECO:0000313" key="3">
    <source>
        <dbReference type="Proteomes" id="UP000663888"/>
    </source>
</evidence>
<proteinExistence type="predicted"/>
<protein>
    <submittedName>
        <fullName evidence="2">Uncharacterized protein</fullName>
    </submittedName>
</protein>
<name>A0A8H3CMM9_9AGAM</name>
<dbReference type="AlphaFoldDB" id="A0A8H3CMM9"/>
<reference evidence="2" key="1">
    <citation type="submission" date="2021-01" db="EMBL/GenBank/DDBJ databases">
        <authorList>
            <person name="Kaushik A."/>
        </authorList>
    </citation>
    <scope>NUCLEOTIDE SEQUENCE</scope>
    <source>
        <strain evidence="2">AG4-R118</strain>
    </source>
</reference>
<feature type="compositionally biased region" description="Basic and acidic residues" evidence="1">
    <location>
        <begin position="334"/>
        <end position="343"/>
    </location>
</feature>
<comment type="caution">
    <text evidence="2">The sequence shown here is derived from an EMBL/GenBank/DDBJ whole genome shotgun (WGS) entry which is preliminary data.</text>
</comment>
<evidence type="ECO:0000313" key="2">
    <source>
        <dbReference type="EMBL" id="CAE6485606.1"/>
    </source>
</evidence>
<accession>A0A8H3CMM9</accession>
<feature type="region of interest" description="Disordered" evidence="1">
    <location>
        <begin position="334"/>
        <end position="356"/>
    </location>
</feature>
<sequence length="356" mass="40672">MHVLSFGRRPTIPGPAPGSSYYVANASVKGMRVALGLADPVRVQFGAFGVADGLLSDWCELHSQASVQAMQLRKERKGPFFHEYIAFSMKNSQGGTTYFRLDRRQLPNEGCPLDCTEDAGVEPYETIEQITDFEDSMYSPSDCLVRLDFKDGLRLQLIIDICREISQHDLAGVYTVQRYNCYFYAQTVLLLALCKEYDWYEDSIWEYHISASDESYYSPIALPPAGFDIHWKSPLRMIRPKRNSSGSGIMREIDIGYLQQYLSDMIYSHSVRVGQYALLLKCTAQGVDTDIKKAMDEIWANRWLILGQVEEVDPILSTKRRRRQQRRETYEWDGFGDGHDLSHRQQAGARKRGTVG</sequence>
<gene>
    <name evidence="2" type="ORF">RDB_LOCUS131395</name>
</gene>
<dbReference type="EMBL" id="CAJMWX010001378">
    <property type="protein sequence ID" value="CAE6485606.1"/>
    <property type="molecule type" value="Genomic_DNA"/>
</dbReference>
<organism evidence="2 3">
    <name type="scientific">Rhizoctonia solani</name>
    <dbReference type="NCBI Taxonomy" id="456999"/>
    <lineage>
        <taxon>Eukaryota</taxon>
        <taxon>Fungi</taxon>
        <taxon>Dikarya</taxon>
        <taxon>Basidiomycota</taxon>
        <taxon>Agaricomycotina</taxon>
        <taxon>Agaricomycetes</taxon>
        <taxon>Cantharellales</taxon>
        <taxon>Ceratobasidiaceae</taxon>
        <taxon>Rhizoctonia</taxon>
    </lineage>
</organism>
<dbReference type="Proteomes" id="UP000663888">
    <property type="component" value="Unassembled WGS sequence"/>
</dbReference>